<dbReference type="Proteomes" id="UP000238338">
    <property type="component" value="Unassembled WGS sequence"/>
</dbReference>
<sequence>MNLMKHKLLLALPFALTLAACETTGDQTMATGALTGAAVGAIASDDGDRLEGALLGGAAGAAVGSIVDQANQPQQCIYTYPDGRSYRAPCRYP</sequence>
<feature type="signal peptide" evidence="1">
    <location>
        <begin position="1"/>
        <end position="20"/>
    </location>
</feature>
<keyword evidence="4" id="KW-1185">Reference proteome</keyword>
<evidence type="ECO:0000313" key="3">
    <source>
        <dbReference type="EMBL" id="PQV57195.1"/>
    </source>
</evidence>
<dbReference type="InterPro" id="IPR027367">
    <property type="entry name" value="Gly-zipper_YMGG"/>
</dbReference>
<feature type="chain" id="PRO_5015435377" evidence="1">
    <location>
        <begin position="21"/>
        <end position="93"/>
    </location>
</feature>
<evidence type="ECO:0000259" key="2">
    <source>
        <dbReference type="Pfam" id="PF13441"/>
    </source>
</evidence>
<protein>
    <submittedName>
        <fullName evidence="3">Outer membrane protein with glycine zipper</fullName>
    </submittedName>
</protein>
<evidence type="ECO:0000313" key="4">
    <source>
        <dbReference type="Proteomes" id="UP000238338"/>
    </source>
</evidence>
<dbReference type="Pfam" id="PF13441">
    <property type="entry name" value="Gly-zipper_YMGG"/>
    <property type="match status" value="1"/>
</dbReference>
<dbReference type="AlphaFoldDB" id="A0A2S8S8P3"/>
<gene>
    <name evidence="3" type="ORF">LX70_02056</name>
</gene>
<name>A0A2S8S8P3_9RHOB</name>
<organism evidence="3 4">
    <name type="scientific">Albidovulum denitrificans</name>
    <dbReference type="NCBI Taxonomy" id="404881"/>
    <lineage>
        <taxon>Bacteria</taxon>
        <taxon>Pseudomonadati</taxon>
        <taxon>Pseudomonadota</taxon>
        <taxon>Alphaproteobacteria</taxon>
        <taxon>Rhodobacterales</taxon>
        <taxon>Paracoccaceae</taxon>
        <taxon>Albidovulum</taxon>
    </lineage>
</organism>
<evidence type="ECO:0000256" key="1">
    <source>
        <dbReference type="SAM" id="SignalP"/>
    </source>
</evidence>
<dbReference type="EMBL" id="PVEP01000003">
    <property type="protein sequence ID" value="PQV57195.1"/>
    <property type="molecule type" value="Genomic_DNA"/>
</dbReference>
<accession>A0A2S8S8P3</accession>
<keyword evidence="1" id="KW-0732">Signal</keyword>
<dbReference type="RefSeq" id="WP_245885027.1">
    <property type="nucleotide sequence ID" value="NZ_PVEP01000003.1"/>
</dbReference>
<dbReference type="PROSITE" id="PS51257">
    <property type="entry name" value="PROKAR_LIPOPROTEIN"/>
    <property type="match status" value="1"/>
</dbReference>
<comment type="caution">
    <text evidence="3">The sequence shown here is derived from an EMBL/GenBank/DDBJ whole genome shotgun (WGS) entry which is preliminary data.</text>
</comment>
<reference evidence="3 4" key="1">
    <citation type="submission" date="2018-02" db="EMBL/GenBank/DDBJ databases">
        <title>Genomic Encyclopedia of Archaeal and Bacterial Type Strains, Phase II (KMG-II): from individual species to whole genera.</title>
        <authorList>
            <person name="Goeker M."/>
        </authorList>
    </citation>
    <scope>NUCLEOTIDE SEQUENCE [LARGE SCALE GENOMIC DNA]</scope>
    <source>
        <strain evidence="3 4">DSM 18921</strain>
    </source>
</reference>
<proteinExistence type="predicted"/>
<feature type="domain" description="YMGG-like Gly-zipper" evidence="2">
    <location>
        <begin position="27"/>
        <end position="68"/>
    </location>
</feature>